<evidence type="ECO:0000256" key="4">
    <source>
        <dbReference type="ARBA" id="ARBA00022840"/>
    </source>
</evidence>
<protein>
    <submittedName>
        <fullName evidence="6">ABC transporter ATP-binding protein</fullName>
    </submittedName>
</protein>
<dbReference type="PROSITE" id="PS50893">
    <property type="entry name" value="ABC_TRANSPORTER_2"/>
    <property type="match status" value="1"/>
</dbReference>
<organism evidence="6 7">
    <name type="scientific">Candidatus Viridilinea halotolerans</name>
    <dbReference type="NCBI Taxonomy" id="2491704"/>
    <lineage>
        <taxon>Bacteria</taxon>
        <taxon>Bacillati</taxon>
        <taxon>Chloroflexota</taxon>
        <taxon>Chloroflexia</taxon>
        <taxon>Chloroflexales</taxon>
        <taxon>Chloroflexineae</taxon>
        <taxon>Oscillochloridaceae</taxon>
        <taxon>Candidatus Viridilinea</taxon>
    </lineage>
</organism>
<proteinExistence type="inferred from homology"/>
<dbReference type="GO" id="GO:0005524">
    <property type="term" value="F:ATP binding"/>
    <property type="evidence" value="ECO:0007669"/>
    <property type="project" value="UniProtKB-KW"/>
</dbReference>
<evidence type="ECO:0000313" key="7">
    <source>
        <dbReference type="Proteomes" id="UP000280307"/>
    </source>
</evidence>
<evidence type="ECO:0000256" key="1">
    <source>
        <dbReference type="ARBA" id="ARBA00005417"/>
    </source>
</evidence>
<dbReference type="PANTHER" id="PTHR42711">
    <property type="entry name" value="ABC TRANSPORTER ATP-BINDING PROTEIN"/>
    <property type="match status" value="1"/>
</dbReference>
<keyword evidence="3" id="KW-0547">Nucleotide-binding</keyword>
<dbReference type="AlphaFoldDB" id="A0A426TUW3"/>
<dbReference type="PANTHER" id="PTHR42711:SF5">
    <property type="entry name" value="ABC TRANSPORTER ATP-BINDING PROTEIN NATA"/>
    <property type="match status" value="1"/>
</dbReference>
<evidence type="ECO:0000313" key="6">
    <source>
        <dbReference type="EMBL" id="RRR69193.1"/>
    </source>
</evidence>
<accession>A0A426TUW3</accession>
<dbReference type="InterPro" id="IPR050763">
    <property type="entry name" value="ABC_transporter_ATP-binding"/>
</dbReference>
<dbReference type="SUPFAM" id="SSF52540">
    <property type="entry name" value="P-loop containing nucleoside triphosphate hydrolases"/>
    <property type="match status" value="1"/>
</dbReference>
<dbReference type="Proteomes" id="UP000280307">
    <property type="component" value="Unassembled WGS sequence"/>
</dbReference>
<name>A0A426TUW3_9CHLR</name>
<dbReference type="Gene3D" id="3.40.50.300">
    <property type="entry name" value="P-loop containing nucleotide triphosphate hydrolases"/>
    <property type="match status" value="1"/>
</dbReference>
<dbReference type="InterPro" id="IPR027417">
    <property type="entry name" value="P-loop_NTPase"/>
</dbReference>
<evidence type="ECO:0000259" key="5">
    <source>
        <dbReference type="PROSITE" id="PS50893"/>
    </source>
</evidence>
<reference evidence="6 7" key="1">
    <citation type="submission" date="2018-12" db="EMBL/GenBank/DDBJ databases">
        <title>Genome Sequence of Candidatus Viridilinea halotolerans isolated from saline sulfide-rich spring.</title>
        <authorList>
            <person name="Grouzdev D.S."/>
            <person name="Burganskaya E.I."/>
            <person name="Krutkina M.S."/>
            <person name="Sukhacheva M.V."/>
            <person name="Gorlenko V.M."/>
        </authorList>
    </citation>
    <scope>NUCLEOTIDE SEQUENCE [LARGE SCALE GENOMIC DNA]</scope>
    <source>
        <strain evidence="6">Chok-6</strain>
    </source>
</reference>
<dbReference type="InterPro" id="IPR017871">
    <property type="entry name" value="ABC_transporter-like_CS"/>
</dbReference>
<gene>
    <name evidence="6" type="ORF">EI684_16345</name>
</gene>
<dbReference type="GO" id="GO:0016887">
    <property type="term" value="F:ATP hydrolysis activity"/>
    <property type="evidence" value="ECO:0007669"/>
    <property type="project" value="InterPro"/>
</dbReference>
<dbReference type="PROSITE" id="PS00211">
    <property type="entry name" value="ABC_TRANSPORTER_1"/>
    <property type="match status" value="1"/>
</dbReference>
<feature type="domain" description="ABC transporter" evidence="5">
    <location>
        <begin position="7"/>
        <end position="238"/>
    </location>
</feature>
<dbReference type="InterPro" id="IPR003439">
    <property type="entry name" value="ABC_transporter-like_ATP-bd"/>
</dbReference>
<keyword evidence="4 6" id="KW-0067">ATP-binding</keyword>
<comment type="similarity">
    <text evidence="1">Belongs to the ABC transporter superfamily.</text>
</comment>
<dbReference type="SMART" id="SM00382">
    <property type="entry name" value="AAA"/>
    <property type="match status" value="1"/>
</dbReference>
<dbReference type="InterPro" id="IPR003593">
    <property type="entry name" value="AAA+_ATPase"/>
</dbReference>
<sequence>MATHAVIETNRLTRRFGSVTAVDQLDLTIYSGEIFGLLGHNGSGKTTTIRLLNGVLTPSMGSARVLGMNPQTQGPALRQRTGVLTEVPALEERLSGRENLAMYALLFGVPQHKACERVTLLLDMFDLGDRADDLVSGYSKGMQQRLALARTLLHQPELLFLDEPTSGLDPVAIRQVHQLITRLSREEGRSILICTHNLSEAQQLCDRVAILDHGQIVALGTPAALSREFQQIQRLELEIHPDDHSTALACLDLYGELSTEVVSDGRIIVSGIERDTIPSIITRLSAAGVHIYRVSPLEPSLADVYFALHE</sequence>
<comment type="caution">
    <text evidence="6">The sequence shown here is derived from an EMBL/GenBank/DDBJ whole genome shotgun (WGS) entry which is preliminary data.</text>
</comment>
<dbReference type="EMBL" id="RSAS01000660">
    <property type="protein sequence ID" value="RRR69193.1"/>
    <property type="molecule type" value="Genomic_DNA"/>
</dbReference>
<evidence type="ECO:0000256" key="3">
    <source>
        <dbReference type="ARBA" id="ARBA00022741"/>
    </source>
</evidence>
<keyword evidence="2" id="KW-0813">Transport</keyword>
<dbReference type="Pfam" id="PF00005">
    <property type="entry name" value="ABC_tran"/>
    <property type="match status" value="1"/>
</dbReference>
<evidence type="ECO:0000256" key="2">
    <source>
        <dbReference type="ARBA" id="ARBA00022448"/>
    </source>
</evidence>